<sequence>MLQGGGFGSVLQARSSGLCHPHEFSKCIAIILANCKTTNDYWKVELGRVNASISLWAWCLEIFVVIVLRLVF</sequence>
<name>A0AA88D144_FICCA</name>
<keyword evidence="1" id="KW-0812">Transmembrane</keyword>
<comment type="caution">
    <text evidence="2">The sequence shown here is derived from an EMBL/GenBank/DDBJ whole genome shotgun (WGS) entry which is preliminary data.</text>
</comment>
<keyword evidence="1" id="KW-1133">Transmembrane helix</keyword>
<evidence type="ECO:0000313" key="3">
    <source>
        <dbReference type="Proteomes" id="UP001187192"/>
    </source>
</evidence>
<evidence type="ECO:0000313" key="2">
    <source>
        <dbReference type="EMBL" id="GMN37317.1"/>
    </source>
</evidence>
<keyword evidence="3" id="KW-1185">Reference proteome</keyword>
<reference evidence="2" key="1">
    <citation type="submission" date="2023-07" db="EMBL/GenBank/DDBJ databases">
        <title>draft genome sequence of fig (Ficus carica).</title>
        <authorList>
            <person name="Takahashi T."/>
            <person name="Nishimura K."/>
        </authorList>
    </citation>
    <scope>NUCLEOTIDE SEQUENCE</scope>
</reference>
<dbReference type="AlphaFoldDB" id="A0AA88D144"/>
<dbReference type="Proteomes" id="UP001187192">
    <property type="component" value="Unassembled WGS sequence"/>
</dbReference>
<keyword evidence="1" id="KW-0472">Membrane</keyword>
<feature type="transmembrane region" description="Helical" evidence="1">
    <location>
        <begin position="53"/>
        <end position="71"/>
    </location>
</feature>
<organism evidence="2 3">
    <name type="scientific">Ficus carica</name>
    <name type="common">Common fig</name>
    <dbReference type="NCBI Taxonomy" id="3494"/>
    <lineage>
        <taxon>Eukaryota</taxon>
        <taxon>Viridiplantae</taxon>
        <taxon>Streptophyta</taxon>
        <taxon>Embryophyta</taxon>
        <taxon>Tracheophyta</taxon>
        <taxon>Spermatophyta</taxon>
        <taxon>Magnoliopsida</taxon>
        <taxon>eudicotyledons</taxon>
        <taxon>Gunneridae</taxon>
        <taxon>Pentapetalae</taxon>
        <taxon>rosids</taxon>
        <taxon>fabids</taxon>
        <taxon>Rosales</taxon>
        <taxon>Moraceae</taxon>
        <taxon>Ficeae</taxon>
        <taxon>Ficus</taxon>
    </lineage>
</organism>
<proteinExistence type="predicted"/>
<evidence type="ECO:0000256" key="1">
    <source>
        <dbReference type="SAM" id="Phobius"/>
    </source>
</evidence>
<protein>
    <submittedName>
        <fullName evidence="2">Uncharacterized protein</fullName>
    </submittedName>
</protein>
<gene>
    <name evidence="2" type="ORF">TIFTF001_042613</name>
</gene>
<accession>A0AA88D144</accession>
<dbReference type="EMBL" id="BTGU01002389">
    <property type="protein sequence ID" value="GMN37317.1"/>
    <property type="molecule type" value="Genomic_DNA"/>
</dbReference>